<dbReference type="SUPFAM" id="SSF53383">
    <property type="entry name" value="PLP-dependent transferases"/>
    <property type="match status" value="1"/>
</dbReference>
<evidence type="ECO:0000256" key="3">
    <source>
        <dbReference type="ARBA" id="ARBA00013138"/>
    </source>
</evidence>
<dbReference type="InterPro" id="IPR015424">
    <property type="entry name" value="PyrdxlP-dep_Trfase"/>
</dbReference>
<gene>
    <name evidence="11" type="ORF">IAB06_05290</name>
</gene>
<dbReference type="InterPro" id="IPR015422">
    <property type="entry name" value="PyrdxlP-dep_Trfase_small"/>
</dbReference>
<reference evidence="11" key="1">
    <citation type="submission" date="2020-10" db="EMBL/GenBank/DDBJ databases">
        <authorList>
            <person name="Gilroy R."/>
        </authorList>
    </citation>
    <scope>NUCLEOTIDE SEQUENCE</scope>
    <source>
        <strain evidence="11">CHK160-1198</strain>
    </source>
</reference>
<dbReference type="FunFam" id="3.40.640.10:FF:000099">
    <property type="entry name" value="LL-diaminopimelate aminotransferase, chloroplastic"/>
    <property type="match status" value="1"/>
</dbReference>
<keyword evidence="6 11" id="KW-0808">Transferase</keyword>
<evidence type="ECO:0000256" key="5">
    <source>
        <dbReference type="ARBA" id="ARBA00022576"/>
    </source>
</evidence>
<comment type="pathway">
    <text evidence="2">Amino-acid biosynthesis; L-lysine biosynthesis via DAP pathway; LL-2,6-diaminopimelate from (S)-tetrahydrodipicolinate (aminotransferase route): step 1/1.</text>
</comment>
<dbReference type="InterPro" id="IPR019942">
    <property type="entry name" value="DapL/ALD1"/>
</dbReference>
<dbReference type="NCBIfam" id="TIGR03542">
    <property type="entry name" value="DAPAT_plant"/>
    <property type="match status" value="1"/>
</dbReference>
<dbReference type="Proteomes" id="UP000824099">
    <property type="component" value="Unassembled WGS sequence"/>
</dbReference>
<dbReference type="Gene3D" id="3.90.1150.10">
    <property type="entry name" value="Aspartate Aminotransferase, domain 1"/>
    <property type="match status" value="1"/>
</dbReference>
<evidence type="ECO:0000313" key="12">
    <source>
        <dbReference type="Proteomes" id="UP000824099"/>
    </source>
</evidence>
<dbReference type="Gene3D" id="3.40.640.10">
    <property type="entry name" value="Type I PLP-dependent aspartate aminotransferase-like (Major domain)"/>
    <property type="match status" value="1"/>
</dbReference>
<dbReference type="Pfam" id="PF00155">
    <property type="entry name" value="Aminotran_1_2"/>
    <property type="match status" value="1"/>
</dbReference>
<dbReference type="InterPro" id="IPR004839">
    <property type="entry name" value="Aminotransferase_I/II_large"/>
</dbReference>
<dbReference type="HAMAP" id="MF_01642">
    <property type="entry name" value="DapL_aminotrans_1"/>
    <property type="match status" value="1"/>
</dbReference>
<keyword evidence="7" id="KW-0663">Pyridoxal phosphate</keyword>
<dbReference type="EC" id="2.6.1.83" evidence="3 9"/>
<evidence type="ECO:0000256" key="6">
    <source>
        <dbReference type="ARBA" id="ARBA00022679"/>
    </source>
</evidence>
<evidence type="ECO:0000256" key="4">
    <source>
        <dbReference type="ARBA" id="ARBA00018052"/>
    </source>
</evidence>
<evidence type="ECO:0000256" key="7">
    <source>
        <dbReference type="ARBA" id="ARBA00022898"/>
    </source>
</evidence>
<comment type="catalytic activity">
    <reaction evidence="8">
        <text>(2S,6S)-2,6-diaminopimelate + 2-oxoglutarate = (S)-2,3,4,5-tetrahydrodipicolinate + L-glutamate + H2O + H(+)</text>
        <dbReference type="Rhea" id="RHEA:23988"/>
        <dbReference type="ChEBI" id="CHEBI:15377"/>
        <dbReference type="ChEBI" id="CHEBI:15378"/>
        <dbReference type="ChEBI" id="CHEBI:16810"/>
        <dbReference type="ChEBI" id="CHEBI:16845"/>
        <dbReference type="ChEBI" id="CHEBI:29985"/>
        <dbReference type="ChEBI" id="CHEBI:57609"/>
        <dbReference type="EC" id="2.6.1.83"/>
    </reaction>
</comment>
<dbReference type="GO" id="GO:0010285">
    <property type="term" value="F:L,L-diaminopimelate aminotransferase activity"/>
    <property type="evidence" value="ECO:0007669"/>
    <property type="project" value="UniProtKB-EC"/>
</dbReference>
<dbReference type="GO" id="GO:0030170">
    <property type="term" value="F:pyridoxal phosphate binding"/>
    <property type="evidence" value="ECO:0007669"/>
    <property type="project" value="UniProtKB-UniRule"/>
</dbReference>
<evidence type="ECO:0000256" key="8">
    <source>
        <dbReference type="ARBA" id="ARBA00051934"/>
    </source>
</evidence>
<accession>A0A9D1MQG6</accession>
<dbReference type="CDD" id="cd00609">
    <property type="entry name" value="AAT_like"/>
    <property type="match status" value="1"/>
</dbReference>
<comment type="cofactor">
    <cofactor evidence="1">
        <name>pyridoxal 5'-phosphate</name>
        <dbReference type="ChEBI" id="CHEBI:597326"/>
    </cofactor>
</comment>
<evidence type="ECO:0000256" key="2">
    <source>
        <dbReference type="ARBA" id="ARBA00004982"/>
    </source>
</evidence>
<evidence type="ECO:0000259" key="10">
    <source>
        <dbReference type="Pfam" id="PF00155"/>
    </source>
</evidence>
<comment type="caution">
    <text evidence="11">The sequence shown here is derived from an EMBL/GenBank/DDBJ whole genome shotgun (WGS) entry which is preliminary data.</text>
</comment>
<sequence>MALMNENYCNLKESYLFSQIAAKVTTFTAEHPDKKVIRMGIGDVTLPLAPAVIKAMQKAVEEMATKETFRGYGPEQGYDFLRDALVKYYETAGVTLAREEIFVSDGAKSDCGNITDIFSDANTILVPDPVYPVYVDTNIMRGRKILYINGTPENGFLPMPDASIKADVIYLCSPNNPTGAAYTKAQLEEWVTYALKNDAVILYDAAYEAFVTDPAIPRSIFVVEGAKECAIELCSLSKTAGFTGTRCGYTVVPHNLKRKTADGTELSLNKMWLRRQTTKFNGVPYVIQRAAEAVFSEEGQKECQEMLAFYRENAKIMMDTFTKKGLKFYGGVYSPYIWLECPKGMTSWAFFDYLLEKLAIVGTPGAGFGQMGEGYLRLTAFGSREATVEAMARIEESL</sequence>
<reference evidence="11" key="2">
    <citation type="journal article" date="2021" name="PeerJ">
        <title>Extensive microbial diversity within the chicken gut microbiome revealed by metagenomics and culture.</title>
        <authorList>
            <person name="Gilroy R."/>
            <person name="Ravi A."/>
            <person name="Getino M."/>
            <person name="Pursley I."/>
            <person name="Horton D.L."/>
            <person name="Alikhan N.F."/>
            <person name="Baker D."/>
            <person name="Gharbi K."/>
            <person name="Hall N."/>
            <person name="Watson M."/>
            <person name="Adriaenssens E.M."/>
            <person name="Foster-Nyarko E."/>
            <person name="Jarju S."/>
            <person name="Secka A."/>
            <person name="Antonio M."/>
            <person name="Oren A."/>
            <person name="Chaudhuri R.R."/>
            <person name="La Ragione R."/>
            <person name="Hildebrand F."/>
            <person name="Pallen M.J."/>
        </authorList>
    </citation>
    <scope>NUCLEOTIDE SEQUENCE</scope>
    <source>
        <strain evidence="11">CHK160-1198</strain>
    </source>
</reference>
<dbReference type="EMBL" id="DVNI01000085">
    <property type="protein sequence ID" value="HIU64428.1"/>
    <property type="molecule type" value="Genomic_DNA"/>
</dbReference>
<dbReference type="PANTHER" id="PTHR43144">
    <property type="entry name" value="AMINOTRANSFERASE"/>
    <property type="match status" value="1"/>
</dbReference>
<feature type="domain" description="Aminotransferase class I/classII large" evidence="10">
    <location>
        <begin position="34"/>
        <end position="393"/>
    </location>
</feature>
<proteinExistence type="inferred from homology"/>
<evidence type="ECO:0000313" key="11">
    <source>
        <dbReference type="EMBL" id="HIU64428.1"/>
    </source>
</evidence>
<keyword evidence="5 11" id="KW-0032">Aminotransferase</keyword>
<organism evidence="11 12">
    <name type="scientific">Candidatus Avacidaminococcus intestinavium</name>
    <dbReference type="NCBI Taxonomy" id="2840684"/>
    <lineage>
        <taxon>Bacteria</taxon>
        <taxon>Bacillati</taxon>
        <taxon>Bacillota</taxon>
        <taxon>Negativicutes</taxon>
        <taxon>Acidaminococcales</taxon>
        <taxon>Acidaminococcaceae</taxon>
        <taxon>Acidaminococcaceae incertae sedis</taxon>
        <taxon>Candidatus Avacidaminococcus</taxon>
    </lineage>
</organism>
<protein>
    <recommendedName>
        <fullName evidence="4 9">LL-diaminopimelate aminotransferase</fullName>
        <ecNumber evidence="3 9">2.6.1.83</ecNumber>
    </recommendedName>
</protein>
<name>A0A9D1MQG6_9FIRM</name>
<evidence type="ECO:0000256" key="9">
    <source>
        <dbReference type="NCBIfam" id="TIGR03542"/>
    </source>
</evidence>
<dbReference type="InterPro" id="IPR015421">
    <property type="entry name" value="PyrdxlP-dep_Trfase_major"/>
</dbReference>
<dbReference type="AlphaFoldDB" id="A0A9D1MQG6"/>
<evidence type="ECO:0000256" key="1">
    <source>
        <dbReference type="ARBA" id="ARBA00001933"/>
    </source>
</evidence>